<organism evidence="2">
    <name type="scientific">marine sediment metagenome</name>
    <dbReference type="NCBI Taxonomy" id="412755"/>
    <lineage>
        <taxon>unclassified sequences</taxon>
        <taxon>metagenomes</taxon>
        <taxon>ecological metagenomes</taxon>
    </lineage>
</organism>
<dbReference type="PANTHER" id="PTHR38831">
    <property type="entry name" value="TYPE II SECRETION SYSTEM PROTEIN K"/>
    <property type="match status" value="1"/>
</dbReference>
<evidence type="ECO:0000259" key="1">
    <source>
        <dbReference type="Pfam" id="PF03934"/>
    </source>
</evidence>
<dbReference type="Gene3D" id="1.10.40.60">
    <property type="entry name" value="EpsJ-like"/>
    <property type="match status" value="1"/>
</dbReference>
<name>X1U952_9ZZZZ</name>
<dbReference type="Pfam" id="PF03934">
    <property type="entry name" value="T2SSK"/>
    <property type="match status" value="1"/>
</dbReference>
<proteinExistence type="predicted"/>
<dbReference type="InterPro" id="IPR049179">
    <property type="entry name" value="T2SSK_SAM-like_2nd"/>
</dbReference>
<comment type="caution">
    <text evidence="2">The sequence shown here is derived from an EMBL/GenBank/DDBJ whole genome shotgun (WGS) entry which is preliminary data.</text>
</comment>
<protein>
    <recommendedName>
        <fullName evidence="1">T2SS protein K second SAM-like domain-containing protein</fullName>
    </recommendedName>
</protein>
<dbReference type="InterPro" id="IPR038072">
    <property type="entry name" value="GspK_central_sf"/>
</dbReference>
<gene>
    <name evidence="2" type="ORF">S12H4_40849</name>
</gene>
<dbReference type="GO" id="GO:0009306">
    <property type="term" value="P:protein secretion"/>
    <property type="evidence" value="ECO:0007669"/>
    <property type="project" value="InterPro"/>
</dbReference>
<dbReference type="GO" id="GO:0016020">
    <property type="term" value="C:membrane"/>
    <property type="evidence" value="ECO:0007669"/>
    <property type="project" value="InterPro"/>
</dbReference>
<dbReference type="AlphaFoldDB" id="X1U952"/>
<reference evidence="2" key="1">
    <citation type="journal article" date="2014" name="Front. Microbiol.">
        <title>High frequency of phylogenetically diverse reductive dehalogenase-homologous genes in deep subseafloor sedimentary metagenomes.</title>
        <authorList>
            <person name="Kawai M."/>
            <person name="Futagami T."/>
            <person name="Toyoda A."/>
            <person name="Takaki Y."/>
            <person name="Nishi S."/>
            <person name="Hori S."/>
            <person name="Arai W."/>
            <person name="Tsubouchi T."/>
            <person name="Morono Y."/>
            <person name="Uchiyama I."/>
            <person name="Ito T."/>
            <person name="Fujiyama A."/>
            <person name="Inagaki F."/>
            <person name="Takami H."/>
        </authorList>
    </citation>
    <scope>NUCLEOTIDE SEQUENCE</scope>
    <source>
        <strain evidence="2">Expedition CK06-06</strain>
    </source>
</reference>
<dbReference type="PANTHER" id="PTHR38831:SF1">
    <property type="entry name" value="TYPE II SECRETION SYSTEM PROTEIN K-RELATED"/>
    <property type="match status" value="1"/>
</dbReference>
<feature type="non-terminal residue" evidence="2">
    <location>
        <position position="1"/>
    </location>
</feature>
<evidence type="ECO:0000313" key="2">
    <source>
        <dbReference type="EMBL" id="GAI96400.1"/>
    </source>
</evidence>
<dbReference type="SUPFAM" id="SSF158544">
    <property type="entry name" value="GspK insert domain-like"/>
    <property type="match status" value="1"/>
</dbReference>
<accession>X1U952</accession>
<sequence length="135" mass="14875">VGELLWVEGFDAAIVGVLAPYVTALPVDKVRINVNTASLQLLRAITKDILSEAEAESLVIGRGEEGYKNNDDFLVMTELAGRSEEVAPLIAVSSLYFEVQGRAQYGRLNGAIYSILEKIPSTQQVRVVYRWRGFS</sequence>
<feature type="domain" description="T2SS protein K second SAM-like" evidence="1">
    <location>
        <begin position="32"/>
        <end position="89"/>
    </location>
</feature>
<dbReference type="EMBL" id="BARW01024832">
    <property type="protein sequence ID" value="GAI96400.1"/>
    <property type="molecule type" value="Genomic_DNA"/>
</dbReference>
<dbReference type="InterPro" id="IPR005628">
    <property type="entry name" value="GspK"/>
</dbReference>